<dbReference type="OrthoDB" id="4775411at2"/>
<dbReference type="Gene3D" id="3.30.9.10">
    <property type="entry name" value="D-Amino Acid Oxidase, subunit A, domain 2"/>
    <property type="match status" value="1"/>
</dbReference>
<dbReference type="GO" id="GO:0016491">
    <property type="term" value="F:oxidoreductase activity"/>
    <property type="evidence" value="ECO:0007669"/>
    <property type="project" value="UniProtKB-KW"/>
</dbReference>
<keyword evidence="4" id="KW-1185">Reference proteome</keyword>
<sequence length="386" mass="39655">MHCLVIGAGVTGAAAAAALARRGVAVTLVEAEPRAAAGTSATSFAWVNANRKVRPDYHGLNAAGVAAHHELARRHGRAASWFHPAGHLEWAVDAAHREELRARVERLAERGYPARWLTPAEARRREPHLLVPADADVALFPQEAHCDPAALAEALLAEAGSLGARVRFGARVAGLVERPAGAAAVLESGERLDADRVVCCAGNGTGRLLAAIGASVPLVEPARGNAAVGFLAVSAAAAAGVRGVVTTDRVNLRPWPGGRLLVQALDLDSGADPGAEPEASLAAVFEDRLAAVLAGGPVPRIESVRTGRRVLPADGFTVAGPLEDHPSVYVLATHSGVTLAPLLGSLAADELVTGEPAAELAAFRPGRFAAEGPFPPVTAAREPGEQ</sequence>
<dbReference type="Proteomes" id="UP000253318">
    <property type="component" value="Unassembled WGS sequence"/>
</dbReference>
<organism evidence="3 4">
    <name type="scientific">Marinitenerispora sediminis</name>
    <dbReference type="NCBI Taxonomy" id="1931232"/>
    <lineage>
        <taxon>Bacteria</taxon>
        <taxon>Bacillati</taxon>
        <taxon>Actinomycetota</taxon>
        <taxon>Actinomycetes</taxon>
        <taxon>Streptosporangiales</taxon>
        <taxon>Nocardiopsidaceae</taxon>
        <taxon>Marinitenerispora</taxon>
    </lineage>
</organism>
<dbReference type="InterPro" id="IPR006076">
    <property type="entry name" value="FAD-dep_OxRdtase"/>
</dbReference>
<reference evidence="3 4" key="1">
    <citation type="submission" date="2018-04" db="EMBL/GenBank/DDBJ databases">
        <title>Novel actinobacteria from marine sediment.</title>
        <authorList>
            <person name="Ng Z.Y."/>
            <person name="Tan G.Y.A."/>
        </authorList>
    </citation>
    <scope>NUCLEOTIDE SEQUENCE [LARGE SCALE GENOMIC DNA]</scope>
    <source>
        <strain evidence="3 4">TPS81</strain>
    </source>
</reference>
<keyword evidence="1" id="KW-0560">Oxidoreductase</keyword>
<gene>
    <name evidence="3" type="ORF">DEF24_13930</name>
</gene>
<evidence type="ECO:0000313" key="4">
    <source>
        <dbReference type="Proteomes" id="UP000253318"/>
    </source>
</evidence>
<proteinExistence type="predicted"/>
<evidence type="ECO:0000313" key="3">
    <source>
        <dbReference type="EMBL" id="RCV58311.1"/>
    </source>
</evidence>
<feature type="domain" description="FAD dependent oxidoreductase" evidence="2">
    <location>
        <begin position="4"/>
        <end position="349"/>
    </location>
</feature>
<evidence type="ECO:0000256" key="1">
    <source>
        <dbReference type="ARBA" id="ARBA00023002"/>
    </source>
</evidence>
<dbReference type="EMBL" id="QEIN01000098">
    <property type="protein sequence ID" value="RCV58311.1"/>
    <property type="molecule type" value="Genomic_DNA"/>
</dbReference>
<dbReference type="Pfam" id="PF01266">
    <property type="entry name" value="DAO"/>
    <property type="match status" value="1"/>
</dbReference>
<dbReference type="GO" id="GO:0005737">
    <property type="term" value="C:cytoplasm"/>
    <property type="evidence" value="ECO:0007669"/>
    <property type="project" value="TreeGrafter"/>
</dbReference>
<comment type="caution">
    <text evidence="3">The sequence shown here is derived from an EMBL/GenBank/DDBJ whole genome shotgun (WGS) entry which is preliminary data.</text>
</comment>
<accession>A0A368T4Z6</accession>
<dbReference type="Gene3D" id="3.50.50.60">
    <property type="entry name" value="FAD/NAD(P)-binding domain"/>
    <property type="match status" value="1"/>
</dbReference>
<dbReference type="SUPFAM" id="SSF51905">
    <property type="entry name" value="FAD/NAD(P)-binding domain"/>
    <property type="match status" value="1"/>
</dbReference>
<name>A0A368T4Z6_9ACTN</name>
<protein>
    <recommendedName>
        <fullName evidence="2">FAD dependent oxidoreductase domain-containing protein</fullName>
    </recommendedName>
</protein>
<dbReference type="InterPro" id="IPR036188">
    <property type="entry name" value="FAD/NAD-bd_sf"/>
</dbReference>
<evidence type="ECO:0000259" key="2">
    <source>
        <dbReference type="Pfam" id="PF01266"/>
    </source>
</evidence>
<dbReference type="RefSeq" id="WP_114397230.1">
    <property type="nucleotide sequence ID" value="NZ_QEIM01000031.1"/>
</dbReference>
<dbReference type="PANTHER" id="PTHR13847">
    <property type="entry name" value="SARCOSINE DEHYDROGENASE-RELATED"/>
    <property type="match status" value="1"/>
</dbReference>
<dbReference type="AlphaFoldDB" id="A0A368T4Z6"/>
<dbReference type="PANTHER" id="PTHR13847:SF289">
    <property type="entry name" value="GLYCINE OXIDASE"/>
    <property type="match status" value="1"/>
</dbReference>